<evidence type="ECO:0000313" key="4">
    <source>
        <dbReference type="EMBL" id="TKT01109.1"/>
    </source>
</evidence>
<accession>A0A4U5WGT5</accession>
<protein>
    <recommendedName>
        <fullName evidence="3">DUF7847 domain-containing protein</fullName>
    </recommendedName>
</protein>
<organism evidence="4 5">
    <name type="scientific">Streptomyces lasalocidi</name>
    <name type="common">Streptomyces lasaliensis</name>
    <dbReference type="NCBI Taxonomy" id="324833"/>
    <lineage>
        <taxon>Bacteria</taxon>
        <taxon>Bacillati</taxon>
        <taxon>Actinomycetota</taxon>
        <taxon>Actinomycetes</taxon>
        <taxon>Kitasatosporales</taxon>
        <taxon>Streptomycetaceae</taxon>
        <taxon>Streptomyces</taxon>
    </lineage>
</organism>
<feature type="compositionally biased region" description="Low complexity" evidence="1">
    <location>
        <begin position="50"/>
        <end position="71"/>
    </location>
</feature>
<feature type="region of interest" description="Disordered" evidence="1">
    <location>
        <begin position="1"/>
        <end position="176"/>
    </location>
</feature>
<gene>
    <name evidence="4" type="ORF">E4U91_13930</name>
</gene>
<dbReference type="OrthoDB" id="121140at2"/>
<evidence type="ECO:0000256" key="1">
    <source>
        <dbReference type="SAM" id="MobiDB-lite"/>
    </source>
</evidence>
<dbReference type="InterPro" id="IPR057169">
    <property type="entry name" value="DUF7847"/>
</dbReference>
<feature type="transmembrane region" description="Helical" evidence="2">
    <location>
        <begin position="309"/>
        <end position="336"/>
    </location>
</feature>
<feature type="compositionally biased region" description="Pro residues" evidence="1">
    <location>
        <begin position="134"/>
        <end position="146"/>
    </location>
</feature>
<evidence type="ECO:0000256" key="2">
    <source>
        <dbReference type="SAM" id="Phobius"/>
    </source>
</evidence>
<dbReference type="Pfam" id="PF25231">
    <property type="entry name" value="DUF7847"/>
    <property type="match status" value="1"/>
</dbReference>
<keyword evidence="2" id="KW-0472">Membrane</keyword>
<feature type="transmembrane region" description="Helical" evidence="2">
    <location>
        <begin position="209"/>
        <end position="231"/>
    </location>
</feature>
<proteinExistence type="predicted"/>
<keyword evidence="2" id="KW-1133">Transmembrane helix</keyword>
<reference evidence="4 5" key="1">
    <citation type="submission" date="2019-04" db="EMBL/GenBank/DDBJ databases">
        <title>Streptomyces lasaliensis sp. nov., an Actinomycete isolated from soil which produces the polyether antibiotic lasalocid.</title>
        <authorList>
            <person name="Erwin G."/>
            <person name="Haber C."/>
        </authorList>
    </citation>
    <scope>NUCLEOTIDE SEQUENCE [LARGE SCALE GENOMIC DNA]</scope>
    <source>
        <strain evidence="4 5">X-537</strain>
    </source>
</reference>
<dbReference type="PANTHER" id="PTHR33133:SF1">
    <property type="entry name" value="EXPRESSED PROTEIN-RELATED"/>
    <property type="match status" value="1"/>
</dbReference>
<feature type="transmembrane region" description="Helical" evidence="2">
    <location>
        <begin position="394"/>
        <end position="425"/>
    </location>
</feature>
<sequence length="506" mass="50249">MNDTPGWASPGSAPSDGQEPAAPAPAEPTGHPSPRADGPPEAARPASTGQAPSTAPESSEPAPQAAAAEPAPQSPGPKWSKEQPPPAQWSAPSGPQGSGQAPPPPPAPAPGAGQGWGTHPPAGGPGTPGGWTGPVPPGGYGGPPPTGGYGGPQPPHGQHGHPGWGGGWGAGLGGPPPAAKPGVIPLRPLGVGEILDGAVSTMRTYWRTVLGISLTVAVVTETLVVLLQGLVLQDAVSSSALGDTSATTDEQIDALRDSMISSGAIFLVTLVGTVIATALLTAVTSRAVLGKEVALGEAWRDARPRIPGLFGLILLLLLIAVGIGGVGVLPGILLAVAGAGDAGAAIAVLGVLAAFVVIVWLFVRLSLASPALMLEKQGIRKAMSRSTKLVSGSWWRVFGIQLLAAIIANVISAIVVVPFAVVGALAGDGGFHGFVESGGDLGWTYLVISGVGSVIGSMITFPITAGVTVLLYIDQRIRREALDLDLARAAGVPGYAAPAPGPTPGS</sequence>
<evidence type="ECO:0000313" key="5">
    <source>
        <dbReference type="Proteomes" id="UP000305929"/>
    </source>
</evidence>
<keyword evidence="2" id="KW-0812">Transmembrane</keyword>
<dbReference type="RefSeq" id="WP_137307158.1">
    <property type="nucleotide sequence ID" value="NZ_SZNQ01000001.1"/>
</dbReference>
<feature type="transmembrane region" description="Helical" evidence="2">
    <location>
        <begin position="445"/>
        <end position="473"/>
    </location>
</feature>
<feature type="compositionally biased region" description="Low complexity" evidence="1">
    <location>
        <begin position="90"/>
        <end position="100"/>
    </location>
</feature>
<feature type="transmembrane region" description="Helical" evidence="2">
    <location>
        <begin position="264"/>
        <end position="289"/>
    </location>
</feature>
<dbReference type="PANTHER" id="PTHR33133">
    <property type="entry name" value="OS08G0107100 PROTEIN-RELATED"/>
    <property type="match status" value="1"/>
</dbReference>
<feature type="compositionally biased region" description="Gly residues" evidence="1">
    <location>
        <begin position="160"/>
        <end position="173"/>
    </location>
</feature>
<dbReference type="EMBL" id="SZNQ01000001">
    <property type="protein sequence ID" value="TKT01109.1"/>
    <property type="molecule type" value="Genomic_DNA"/>
</dbReference>
<comment type="caution">
    <text evidence="4">The sequence shown here is derived from an EMBL/GenBank/DDBJ whole genome shotgun (WGS) entry which is preliminary data.</text>
</comment>
<dbReference type="Proteomes" id="UP000305929">
    <property type="component" value="Unassembled WGS sequence"/>
</dbReference>
<feature type="transmembrane region" description="Helical" evidence="2">
    <location>
        <begin position="342"/>
        <end position="373"/>
    </location>
</feature>
<feature type="domain" description="DUF7847" evidence="3">
    <location>
        <begin position="224"/>
        <end position="472"/>
    </location>
</feature>
<keyword evidence="5" id="KW-1185">Reference proteome</keyword>
<dbReference type="AlphaFoldDB" id="A0A4U5WGT5"/>
<evidence type="ECO:0000259" key="3">
    <source>
        <dbReference type="Pfam" id="PF25231"/>
    </source>
</evidence>
<name>A0A4U5WGT5_STRLS</name>